<dbReference type="Pfam" id="PF03713">
    <property type="entry name" value="DUF305"/>
    <property type="match status" value="1"/>
</dbReference>
<proteinExistence type="predicted"/>
<evidence type="ECO:0000313" key="2">
    <source>
        <dbReference type="EMBL" id="ROI10028.1"/>
    </source>
</evidence>
<gene>
    <name evidence="2" type="ORF">EGI11_04555</name>
</gene>
<dbReference type="OrthoDB" id="8603558at2"/>
<feature type="domain" description="DUF305" evidence="1">
    <location>
        <begin position="60"/>
        <end position="199"/>
    </location>
</feature>
<dbReference type="InterPro" id="IPR005183">
    <property type="entry name" value="DUF305_CopM-like"/>
</dbReference>
<name>A0A3N0WY28_9FLAO</name>
<dbReference type="InterPro" id="IPR012347">
    <property type="entry name" value="Ferritin-like"/>
</dbReference>
<protein>
    <submittedName>
        <fullName evidence="2">DUF305 domain-containing protein</fullName>
    </submittedName>
</protein>
<dbReference type="Proteomes" id="UP000270224">
    <property type="component" value="Unassembled WGS sequence"/>
</dbReference>
<reference evidence="3" key="2">
    <citation type="submission" date="2018-11" db="EMBL/GenBank/DDBJ databases">
        <title>Proposal to divide the Flavobacteriaceae and reorganize its genera based on Amino Acid Identity values calculated from whole genome sequences.</title>
        <authorList>
            <person name="Nicholson A.C."/>
            <person name="Gulvik C.A."/>
            <person name="Whitney A.M."/>
            <person name="Humrighouse B.W."/>
            <person name="Bell M."/>
            <person name="Holmens B."/>
            <person name="Steigerwalt A."/>
            <person name="Villarma A."/>
            <person name="Sheth M."/>
            <person name="Batra D."/>
            <person name="Pryor J."/>
            <person name="Bernardet J.-F."/>
            <person name="Hugo C."/>
            <person name="Kampfer P."/>
            <person name="Newman J."/>
            <person name="Mcquiston J.R."/>
        </authorList>
    </citation>
    <scope>NUCLEOTIDE SEQUENCE [LARGE SCALE GENOMIC DNA]</scope>
    <source>
        <strain evidence="3">H3056</strain>
    </source>
</reference>
<sequence>MKKILLAFSISFLLFSCTKTEKISPDSGKISENSEKNEMVALMDEMMDDMHSGKPTGNIDADFANMMIAHHQGAVDMSQLLLEKGKDAELKKFAQKVIADQNTEIALMKKYAAKTANFPENKEFEQALNQSMAAMMNSDMKVYDDIDKDYAAQMIPHHQSAVDMAKVYQKFGKEKELLNLSDMIVQHQTSEIAQLKAWLDKN</sequence>
<dbReference type="PANTHER" id="PTHR36933">
    <property type="entry name" value="SLL0788 PROTEIN"/>
    <property type="match status" value="1"/>
</dbReference>
<evidence type="ECO:0000259" key="1">
    <source>
        <dbReference type="Pfam" id="PF03713"/>
    </source>
</evidence>
<comment type="caution">
    <text evidence="2">The sequence shown here is derived from an EMBL/GenBank/DDBJ whole genome shotgun (WGS) entry which is preliminary data.</text>
</comment>
<dbReference type="PANTHER" id="PTHR36933:SF1">
    <property type="entry name" value="SLL0788 PROTEIN"/>
    <property type="match status" value="1"/>
</dbReference>
<dbReference type="AlphaFoldDB" id="A0A3N0WY28"/>
<evidence type="ECO:0000313" key="3">
    <source>
        <dbReference type="Proteomes" id="UP000270224"/>
    </source>
</evidence>
<dbReference type="PROSITE" id="PS51257">
    <property type="entry name" value="PROKAR_LIPOPROTEIN"/>
    <property type="match status" value="1"/>
</dbReference>
<accession>A0A3N0WY28</accession>
<dbReference type="EMBL" id="RJUG01000002">
    <property type="protein sequence ID" value="ROI10028.1"/>
    <property type="molecule type" value="Genomic_DNA"/>
</dbReference>
<dbReference type="Gene3D" id="1.20.1260.10">
    <property type="match status" value="2"/>
</dbReference>
<dbReference type="RefSeq" id="WP_123265276.1">
    <property type="nucleotide sequence ID" value="NZ_RJUG01000002.1"/>
</dbReference>
<reference evidence="3" key="1">
    <citation type="submission" date="2018-11" db="EMBL/GenBank/DDBJ databases">
        <title>Proposal to divide the Flavobacteriaceae and reorganize its genera based on Amino Acid Identity values calculated from whole genome sequences.</title>
        <authorList>
            <person name="Nicholson A.C."/>
            <person name="Gulvik C.A."/>
            <person name="Whitney A.M."/>
            <person name="Humrighouse B.W."/>
            <person name="Bell M."/>
            <person name="Holmes B."/>
            <person name="Steigerwalt A."/>
            <person name="Villarma A."/>
            <person name="Sheth M."/>
            <person name="Batra D."/>
            <person name="Pryor J."/>
            <person name="Bernardet J.-F."/>
            <person name="Hugo C."/>
            <person name="Kampfer P."/>
            <person name="Newman J."/>
            <person name="Mcquiston J.R."/>
        </authorList>
    </citation>
    <scope>NUCLEOTIDE SEQUENCE [LARGE SCALE GENOMIC DNA]</scope>
    <source>
        <strain evidence="3">H3056</strain>
    </source>
</reference>
<organism evidence="2 3">
    <name type="scientific">Kaistella daneshvariae</name>
    <dbReference type="NCBI Taxonomy" id="2487074"/>
    <lineage>
        <taxon>Bacteria</taxon>
        <taxon>Pseudomonadati</taxon>
        <taxon>Bacteroidota</taxon>
        <taxon>Flavobacteriia</taxon>
        <taxon>Flavobacteriales</taxon>
        <taxon>Weeksellaceae</taxon>
        <taxon>Chryseobacterium group</taxon>
        <taxon>Kaistella</taxon>
    </lineage>
</organism>